<evidence type="ECO:0000256" key="2">
    <source>
        <dbReference type="ARBA" id="ARBA00005876"/>
    </source>
</evidence>
<reference evidence="8 9" key="1">
    <citation type="journal article" date="2018" name="Sci. Rep.">
        <title>Genomic signatures of local adaptation to the degree of environmental predictability in rotifers.</title>
        <authorList>
            <person name="Franch-Gras L."/>
            <person name="Hahn C."/>
            <person name="Garcia-Roger E.M."/>
            <person name="Carmona M.J."/>
            <person name="Serra M."/>
            <person name="Gomez A."/>
        </authorList>
    </citation>
    <scope>NUCLEOTIDE SEQUENCE [LARGE SCALE GENOMIC DNA]</scope>
    <source>
        <strain evidence="8">HYR1</strain>
    </source>
</reference>
<dbReference type="Pfam" id="PF00287">
    <property type="entry name" value="Na_K-ATPase"/>
    <property type="match status" value="1"/>
</dbReference>
<dbReference type="GO" id="GO:0001671">
    <property type="term" value="F:ATPase activator activity"/>
    <property type="evidence" value="ECO:0007669"/>
    <property type="project" value="TreeGrafter"/>
</dbReference>
<dbReference type="EMBL" id="REGN01003785">
    <property type="protein sequence ID" value="RNA20765.1"/>
    <property type="molecule type" value="Genomic_DNA"/>
</dbReference>
<dbReference type="GO" id="GO:0005890">
    <property type="term" value="C:sodium:potassium-exchanging ATPase complex"/>
    <property type="evidence" value="ECO:0007669"/>
    <property type="project" value="InterPro"/>
</dbReference>
<proteinExistence type="inferred from homology"/>
<dbReference type="GO" id="GO:0006883">
    <property type="term" value="P:intracellular sodium ion homeostasis"/>
    <property type="evidence" value="ECO:0007669"/>
    <property type="project" value="TreeGrafter"/>
</dbReference>
<keyword evidence="9" id="KW-1185">Reference proteome</keyword>
<dbReference type="STRING" id="10195.A0A3M7RBV4"/>
<keyword evidence="4" id="KW-0735">Signal-anchor</keyword>
<dbReference type="PANTHER" id="PTHR11523:SF28">
    <property type="entry name" value="NA_K-ATPASE BETA SUBUNIT ISOFORM 4-RELATED"/>
    <property type="match status" value="1"/>
</dbReference>
<dbReference type="GO" id="GO:0036376">
    <property type="term" value="P:sodium ion export across plasma membrane"/>
    <property type="evidence" value="ECO:0007669"/>
    <property type="project" value="TreeGrafter"/>
</dbReference>
<accession>A0A3M7RBV4</accession>
<dbReference type="Proteomes" id="UP000276133">
    <property type="component" value="Unassembled WGS sequence"/>
</dbReference>
<feature type="transmembrane region" description="Helical" evidence="7">
    <location>
        <begin position="44"/>
        <end position="65"/>
    </location>
</feature>
<keyword evidence="3 7" id="KW-0812">Transmembrane</keyword>
<evidence type="ECO:0000256" key="7">
    <source>
        <dbReference type="SAM" id="Phobius"/>
    </source>
</evidence>
<evidence type="ECO:0000256" key="3">
    <source>
        <dbReference type="ARBA" id="ARBA00022692"/>
    </source>
</evidence>
<dbReference type="InterPro" id="IPR038702">
    <property type="entry name" value="Na/K_ATPase_sub_beta_sf"/>
</dbReference>
<sequence length="306" mass="35063">MVQEEYVFEDQHQPKKSGIGKFIWNSEKREFLGRDGASWGKITLFYAIFYTCLGSFFVGLLALFIKFMPVDRPTYIGEDSTMANRGLNPGLGFRPHVDVEDFLISFNPKVAEHPTTGYLKYVNNLENFLNAKYPKIDEADQDLAIDCKANTTYSSQLEAGKACRFDYEEEFKSTVCNKASNYGYTTNKPCVLVKLNKIFSWTPEGPNGVRIRCEGETSSDQDNLKQVSYHSIGDIDNQEFGSLDKKFFPFYGQKAYRAPFVWVQFDVSPNTLINIECKAYADNIDNEDRMNRRGQTKFAFFISNKN</sequence>
<organism evidence="8 9">
    <name type="scientific">Brachionus plicatilis</name>
    <name type="common">Marine rotifer</name>
    <name type="synonym">Brachionus muelleri</name>
    <dbReference type="NCBI Taxonomy" id="10195"/>
    <lineage>
        <taxon>Eukaryota</taxon>
        <taxon>Metazoa</taxon>
        <taxon>Spiralia</taxon>
        <taxon>Gnathifera</taxon>
        <taxon>Rotifera</taxon>
        <taxon>Eurotatoria</taxon>
        <taxon>Monogononta</taxon>
        <taxon>Pseudotrocha</taxon>
        <taxon>Ploima</taxon>
        <taxon>Brachionidae</taxon>
        <taxon>Brachionus</taxon>
    </lineage>
</organism>
<gene>
    <name evidence="8" type="ORF">BpHYR1_029559</name>
</gene>
<name>A0A3M7RBV4_BRAPC</name>
<comment type="similarity">
    <text evidence="2">Belongs to the X(+)/potassium ATPases subunit beta family.</text>
</comment>
<keyword evidence="5 7" id="KW-1133">Transmembrane helix</keyword>
<dbReference type="GO" id="GO:1990573">
    <property type="term" value="P:potassium ion import across plasma membrane"/>
    <property type="evidence" value="ECO:0007669"/>
    <property type="project" value="TreeGrafter"/>
</dbReference>
<evidence type="ECO:0000313" key="8">
    <source>
        <dbReference type="EMBL" id="RNA20765.1"/>
    </source>
</evidence>
<dbReference type="Gene3D" id="2.60.40.1660">
    <property type="entry name" value="Na, k-atpase alpha subunit"/>
    <property type="match status" value="1"/>
</dbReference>
<evidence type="ECO:0000256" key="4">
    <source>
        <dbReference type="ARBA" id="ARBA00022968"/>
    </source>
</evidence>
<keyword evidence="6 7" id="KW-0472">Membrane</keyword>
<dbReference type="AlphaFoldDB" id="A0A3M7RBV4"/>
<evidence type="ECO:0000256" key="6">
    <source>
        <dbReference type="ARBA" id="ARBA00023136"/>
    </source>
</evidence>
<evidence type="ECO:0000256" key="1">
    <source>
        <dbReference type="ARBA" id="ARBA00004606"/>
    </source>
</evidence>
<comment type="subcellular location">
    <subcellularLocation>
        <location evidence="1">Membrane</location>
        <topology evidence="1">Single-pass type II membrane protein</topology>
    </subcellularLocation>
</comment>
<dbReference type="InterPro" id="IPR000402">
    <property type="entry name" value="Na/K_ATPase_sub_beta"/>
</dbReference>
<dbReference type="OrthoDB" id="5912413at2759"/>
<evidence type="ECO:0000313" key="9">
    <source>
        <dbReference type="Proteomes" id="UP000276133"/>
    </source>
</evidence>
<comment type="caution">
    <text evidence="8">The sequence shown here is derived from an EMBL/GenBank/DDBJ whole genome shotgun (WGS) entry which is preliminary data.</text>
</comment>
<evidence type="ECO:0000256" key="5">
    <source>
        <dbReference type="ARBA" id="ARBA00022989"/>
    </source>
</evidence>
<dbReference type="PANTHER" id="PTHR11523">
    <property type="entry name" value="SODIUM/POTASSIUM-DEPENDENT ATPASE BETA SUBUNIT"/>
    <property type="match status" value="1"/>
</dbReference>
<dbReference type="GO" id="GO:0030007">
    <property type="term" value="P:intracellular potassium ion homeostasis"/>
    <property type="evidence" value="ECO:0007669"/>
    <property type="project" value="TreeGrafter"/>
</dbReference>
<protein>
    <submittedName>
        <fullName evidence="8">Sodium potassium-transporting ATPase subunit beta-3</fullName>
    </submittedName>
</protein>